<dbReference type="AlphaFoldDB" id="A0A690LS53"/>
<reference evidence="1 2" key="1">
    <citation type="submission" date="2018-05" db="EMBL/GenBank/DDBJ databases">
        <authorList>
            <consortium name="PulseNet: The National Subtyping Network for Foodborne Disease Surveillance"/>
            <person name="Tarr C.L."/>
            <person name="Trees E."/>
            <person name="Katz L.S."/>
            <person name="Carleton-Romer H.A."/>
            <person name="Stroika S."/>
            <person name="Kucerova Z."/>
            <person name="Roache K.F."/>
            <person name="Sabol A.L."/>
            <person name="Besser J."/>
            <person name="Gerner-Smidt P."/>
        </authorList>
    </citation>
    <scope>NUCLEOTIDE SEQUENCE [LARGE SCALE GENOMIC DNA]</scope>
    <source>
        <strain evidence="1 2">PNUSAC001435</strain>
    </source>
</reference>
<organism evidence="1 2">
    <name type="scientific">Campylobacter coli</name>
    <dbReference type="NCBI Taxonomy" id="195"/>
    <lineage>
        <taxon>Bacteria</taxon>
        <taxon>Pseudomonadati</taxon>
        <taxon>Campylobacterota</taxon>
        <taxon>Epsilonproteobacteria</taxon>
        <taxon>Campylobacterales</taxon>
        <taxon>Campylobacteraceae</taxon>
        <taxon>Campylobacter</taxon>
    </lineage>
</organism>
<feature type="non-terminal residue" evidence="1">
    <location>
        <position position="1"/>
    </location>
</feature>
<keyword evidence="1" id="KW-0808">Transferase</keyword>
<evidence type="ECO:0000313" key="1">
    <source>
        <dbReference type="EMBL" id="EAJ9198181.1"/>
    </source>
</evidence>
<dbReference type="GO" id="GO:0008168">
    <property type="term" value="F:methyltransferase activity"/>
    <property type="evidence" value="ECO:0007669"/>
    <property type="project" value="UniProtKB-KW"/>
</dbReference>
<sequence>IIDSCSLCCNNFEKTKRIFDQAILKLKPNGKFFSSTIAKGIVGYDKNKEDFQLPNDGIYTHVGMIRFSNKEDIQKLYKNDHFKQTSLKVQSIEDNDTLIDKLFIIEGEKI</sequence>
<protein>
    <submittedName>
        <fullName evidence="1">SAM-dependent methyltransferase</fullName>
    </submittedName>
</protein>
<keyword evidence="1" id="KW-0489">Methyltransferase</keyword>
<dbReference type="EMBL" id="AACBVJ010000021">
    <property type="protein sequence ID" value="EAJ9198181.1"/>
    <property type="molecule type" value="Genomic_DNA"/>
</dbReference>
<proteinExistence type="predicted"/>
<evidence type="ECO:0000313" key="2">
    <source>
        <dbReference type="Proteomes" id="UP000382436"/>
    </source>
</evidence>
<dbReference type="GO" id="GO:0032259">
    <property type="term" value="P:methylation"/>
    <property type="evidence" value="ECO:0007669"/>
    <property type="project" value="UniProtKB-KW"/>
</dbReference>
<name>A0A690LS53_CAMCO</name>
<comment type="caution">
    <text evidence="1">The sequence shown here is derived from an EMBL/GenBank/DDBJ whole genome shotgun (WGS) entry which is preliminary data.</text>
</comment>
<gene>
    <name evidence="1" type="ORF">BZ274_08440</name>
</gene>
<dbReference type="Proteomes" id="UP000382436">
    <property type="component" value="Unassembled WGS sequence"/>
</dbReference>
<accession>A0A690LS53</accession>